<name>A0A7W3JAU5_9MICO</name>
<proteinExistence type="predicted"/>
<evidence type="ECO:0000256" key="1">
    <source>
        <dbReference type="SAM" id="MobiDB-lite"/>
    </source>
</evidence>
<gene>
    <name evidence="2" type="ORF">FHX71_003394</name>
</gene>
<evidence type="ECO:0000313" key="3">
    <source>
        <dbReference type="Proteomes" id="UP000540568"/>
    </source>
</evidence>
<feature type="compositionally biased region" description="Low complexity" evidence="1">
    <location>
        <begin position="208"/>
        <end position="228"/>
    </location>
</feature>
<dbReference type="AlphaFoldDB" id="A0A7W3JAU5"/>
<feature type="region of interest" description="Disordered" evidence="1">
    <location>
        <begin position="206"/>
        <end position="228"/>
    </location>
</feature>
<evidence type="ECO:0000313" key="2">
    <source>
        <dbReference type="EMBL" id="MBA8809452.1"/>
    </source>
</evidence>
<dbReference type="RefSeq" id="WP_182618307.1">
    <property type="nucleotide sequence ID" value="NZ_BAAATF010000011.1"/>
</dbReference>
<evidence type="ECO:0008006" key="4">
    <source>
        <dbReference type="Google" id="ProtNLM"/>
    </source>
</evidence>
<keyword evidence="3" id="KW-1185">Reference proteome</keyword>
<sequence length="228" mass="23447">MAGRILELDAKQWAAVTAEARDGGGTTAVGTALAEHLGAPVRATLVSTSGSSGTVTRLTMVGDKVLLVIQVIAERDGETFLAPGAELRFATVDDLWPALTAALPPFEALRAPASAARVAPQGQPQTDGPVLDRAELVRLLDDEQANLQVSVEAWGTSAAPQVVWPRLWSVVDGKLLDVRTDDGALAPVERPAGSVAAELQWALAGAVDATTPSPGTDGTTGTEGEAGR</sequence>
<accession>A0A7W3JAU5</accession>
<dbReference type="Proteomes" id="UP000540568">
    <property type="component" value="Unassembled WGS sequence"/>
</dbReference>
<comment type="caution">
    <text evidence="2">The sequence shown here is derived from an EMBL/GenBank/DDBJ whole genome shotgun (WGS) entry which is preliminary data.</text>
</comment>
<organism evidence="2 3">
    <name type="scientific">Promicromonospora sukumoe</name>
    <dbReference type="NCBI Taxonomy" id="88382"/>
    <lineage>
        <taxon>Bacteria</taxon>
        <taxon>Bacillati</taxon>
        <taxon>Actinomycetota</taxon>
        <taxon>Actinomycetes</taxon>
        <taxon>Micrococcales</taxon>
        <taxon>Promicromonosporaceae</taxon>
        <taxon>Promicromonospora</taxon>
    </lineage>
</organism>
<protein>
    <recommendedName>
        <fullName evidence="4">ESAT-6 protein secretion system EspG family protein</fullName>
    </recommendedName>
</protein>
<reference evidence="2 3" key="1">
    <citation type="submission" date="2020-07" db="EMBL/GenBank/DDBJ databases">
        <title>Sequencing the genomes of 1000 actinobacteria strains.</title>
        <authorList>
            <person name="Klenk H.-P."/>
        </authorList>
    </citation>
    <scope>NUCLEOTIDE SEQUENCE [LARGE SCALE GENOMIC DNA]</scope>
    <source>
        <strain evidence="2 3">DSM 44121</strain>
    </source>
</reference>
<dbReference type="EMBL" id="JACGWV010000001">
    <property type="protein sequence ID" value="MBA8809452.1"/>
    <property type="molecule type" value="Genomic_DNA"/>
</dbReference>